<dbReference type="RefSeq" id="WP_014452620.1">
    <property type="nucleotide sequence ID" value="NC_017096.1"/>
</dbReference>
<reference evidence="1 2" key="1">
    <citation type="submission" date="2011-01" db="EMBL/GenBank/DDBJ databases">
        <title>Whole genome sequence of Caldisericum exile AZM16c01.</title>
        <authorList>
            <person name="Narita-Yamada S."/>
            <person name="Kawakoshi A."/>
            <person name="Nakamura S."/>
            <person name="Sasagawa M."/>
            <person name="Fukada J."/>
            <person name="Sekine M."/>
            <person name="Kato Y."/>
            <person name="Fukai R."/>
            <person name="Sasaki K."/>
            <person name="Hanamaki A."/>
            <person name="Narita H."/>
            <person name="Konno Y."/>
            <person name="Mori K."/>
            <person name="Yamazaki S."/>
            <person name="Suzuki K."/>
            <person name="Fujita N."/>
        </authorList>
    </citation>
    <scope>NUCLEOTIDE SEQUENCE [LARGE SCALE GENOMIC DNA]</scope>
    <source>
        <strain evidence="2">DSM 21853 / NBRC 104410 / AZM16c01</strain>
    </source>
</reference>
<gene>
    <name evidence="1" type="ordered locus">CSE_00860</name>
</gene>
<keyword evidence="2" id="KW-1185">Reference proteome</keyword>
<evidence type="ECO:0000313" key="1">
    <source>
        <dbReference type="EMBL" id="BAL80212.1"/>
    </source>
</evidence>
<dbReference type="Proteomes" id="UP000004793">
    <property type="component" value="Chromosome"/>
</dbReference>
<evidence type="ECO:0000313" key="2">
    <source>
        <dbReference type="Proteomes" id="UP000004793"/>
    </source>
</evidence>
<sequence length="319" mass="35708">MKNNIKIFIITVFIIVASLSFSGCTKNKYSENPELLPSLKLPSYGGFIPHDFGVQLGTDVSNPPHEALVYKVESIKIDEKGTGKLCAIFGIDINAISKEDENTVIRKQAGNTLTIYKKTGFFEFGTQNLYDYTPGKEVPGDEECLALAKSFVDKYKLLPELYQYRTSISNITYHPSFNEEIIIDKVITFHPTIDNKEITGPKFGLIIGDKGKVEGLVSTLYTLTPIGNYTLKSTDEVVKQLKNNEVTAWKVELENPEAEKVIIDKIETEYYGDIGTTLELGEEFVQPVYKLSGEILYKNGDKGKFEAFIPAVSSQFIQH</sequence>
<name>A0A7U6JGH1_CALEA</name>
<protein>
    <submittedName>
        <fullName evidence="1">Uncharacterized protein</fullName>
    </submittedName>
</protein>
<dbReference type="AlphaFoldDB" id="A0A7U6JGH1"/>
<accession>A0A7U6JGH1</accession>
<organism evidence="1 2">
    <name type="scientific">Caldisericum exile (strain DSM 21853 / NBRC 104410 / AZM16c01)</name>
    <dbReference type="NCBI Taxonomy" id="511051"/>
    <lineage>
        <taxon>Bacteria</taxon>
        <taxon>Pseudomonadati</taxon>
        <taxon>Caldisericota/Cryosericota group</taxon>
        <taxon>Caldisericota</taxon>
        <taxon>Caldisericia</taxon>
        <taxon>Caldisericales</taxon>
        <taxon>Caldisericaceae</taxon>
        <taxon>Caldisericum</taxon>
    </lineage>
</organism>
<proteinExistence type="predicted"/>
<dbReference type="KEGG" id="cex:CSE_00860"/>
<dbReference type="PROSITE" id="PS51257">
    <property type="entry name" value="PROKAR_LIPOPROTEIN"/>
    <property type="match status" value="1"/>
</dbReference>
<dbReference type="EMBL" id="AP012051">
    <property type="protein sequence ID" value="BAL80212.1"/>
    <property type="molecule type" value="Genomic_DNA"/>
</dbReference>